<feature type="region of interest" description="Disordered" evidence="1">
    <location>
        <begin position="1"/>
        <end position="31"/>
    </location>
</feature>
<reference evidence="2" key="1">
    <citation type="submission" date="2020-02" db="EMBL/GenBank/DDBJ databases">
        <authorList>
            <person name="Meier V. D."/>
        </authorList>
    </citation>
    <scope>NUCLEOTIDE SEQUENCE</scope>
    <source>
        <strain evidence="2">AVDCRST_MAG08</strain>
    </source>
</reference>
<evidence type="ECO:0000313" key="2">
    <source>
        <dbReference type="EMBL" id="CAA9269293.1"/>
    </source>
</evidence>
<dbReference type="AlphaFoldDB" id="A0A6J4J331"/>
<evidence type="ECO:0000256" key="1">
    <source>
        <dbReference type="SAM" id="MobiDB-lite"/>
    </source>
</evidence>
<feature type="non-terminal residue" evidence="2">
    <location>
        <position position="53"/>
    </location>
</feature>
<feature type="compositionally biased region" description="Basic and acidic residues" evidence="1">
    <location>
        <begin position="18"/>
        <end position="31"/>
    </location>
</feature>
<protein>
    <submittedName>
        <fullName evidence="2">Uncharacterized protein</fullName>
    </submittedName>
</protein>
<proteinExistence type="predicted"/>
<feature type="non-terminal residue" evidence="2">
    <location>
        <position position="1"/>
    </location>
</feature>
<organism evidence="2">
    <name type="scientific">uncultured Acetobacteraceae bacterium</name>
    <dbReference type="NCBI Taxonomy" id="169975"/>
    <lineage>
        <taxon>Bacteria</taxon>
        <taxon>Pseudomonadati</taxon>
        <taxon>Pseudomonadota</taxon>
        <taxon>Alphaproteobacteria</taxon>
        <taxon>Acetobacterales</taxon>
        <taxon>Acetobacteraceae</taxon>
        <taxon>environmental samples</taxon>
    </lineage>
</organism>
<sequence>WVGMQGKAGFSTDPVENPVDKRRGAGRESRKCGRPIALPAKEAVAQTIRIQRG</sequence>
<name>A0A6J4J331_9PROT</name>
<accession>A0A6J4J331</accession>
<gene>
    <name evidence="2" type="ORF">AVDCRST_MAG08-3103</name>
</gene>
<dbReference type="EMBL" id="CADCTG010000231">
    <property type="protein sequence ID" value="CAA9269293.1"/>
    <property type="molecule type" value="Genomic_DNA"/>
</dbReference>